<sequence length="114" mass="12277">MTPTSSKTTVHGTVTSKGQITLPKTVRDYLGIKPGSRLEFVLEDGSVSVRNSAPAADPLQAWFGTMTLPEGQTATGWVRDLRDQNDGLSEGQPLSPPEPGQRITYLNPDGTRQP</sequence>
<reference evidence="4 5" key="1">
    <citation type="submission" date="2017-01" db="EMBL/GenBank/DDBJ databases">
        <title>Genome Analysis of Deinococcus marmoris KOPRI26562.</title>
        <authorList>
            <person name="Kim J.H."/>
            <person name="Oh H.-M."/>
        </authorList>
    </citation>
    <scope>NUCLEOTIDE SEQUENCE [LARGE SCALE GENOMIC DNA]</scope>
    <source>
        <strain evidence="4 5">KOPRI26562</strain>
    </source>
</reference>
<protein>
    <recommendedName>
        <fullName evidence="3">SpoVT-AbrB domain-containing protein</fullName>
    </recommendedName>
</protein>
<comment type="caution">
    <text evidence="4">The sequence shown here is derived from an EMBL/GenBank/DDBJ whole genome shotgun (WGS) entry which is preliminary data.</text>
</comment>
<proteinExistence type="predicted"/>
<feature type="region of interest" description="Disordered" evidence="2">
    <location>
        <begin position="83"/>
        <end position="114"/>
    </location>
</feature>
<keyword evidence="1" id="KW-0238">DNA-binding</keyword>
<dbReference type="Gene3D" id="2.10.260.10">
    <property type="match status" value="1"/>
</dbReference>
<dbReference type="RefSeq" id="WP_075833154.1">
    <property type="nucleotide sequence ID" value="NZ_MSTI01000090.1"/>
</dbReference>
<dbReference type="SMART" id="SM00966">
    <property type="entry name" value="SpoVT_AbrB"/>
    <property type="match status" value="1"/>
</dbReference>
<name>A0A1U7NXZ3_9DEIO</name>
<keyword evidence="5" id="KW-1185">Reference proteome</keyword>
<dbReference type="NCBIfam" id="TIGR01439">
    <property type="entry name" value="lp_hng_hel_AbrB"/>
    <property type="match status" value="1"/>
</dbReference>
<dbReference type="Pfam" id="PF04014">
    <property type="entry name" value="MazE_antitoxin"/>
    <property type="match status" value="1"/>
</dbReference>
<evidence type="ECO:0000313" key="4">
    <source>
        <dbReference type="EMBL" id="OLV17789.1"/>
    </source>
</evidence>
<dbReference type="GO" id="GO:0003677">
    <property type="term" value="F:DNA binding"/>
    <property type="evidence" value="ECO:0007669"/>
    <property type="project" value="UniProtKB-UniRule"/>
</dbReference>
<dbReference type="SUPFAM" id="SSF89447">
    <property type="entry name" value="AbrB/MazE/MraZ-like"/>
    <property type="match status" value="1"/>
</dbReference>
<evidence type="ECO:0000256" key="1">
    <source>
        <dbReference type="PROSITE-ProRule" id="PRU01076"/>
    </source>
</evidence>
<feature type="domain" description="SpoVT-AbrB" evidence="3">
    <location>
        <begin position="9"/>
        <end position="54"/>
    </location>
</feature>
<evidence type="ECO:0000256" key="2">
    <source>
        <dbReference type="SAM" id="MobiDB-lite"/>
    </source>
</evidence>
<dbReference type="Proteomes" id="UP000186607">
    <property type="component" value="Unassembled WGS sequence"/>
</dbReference>
<dbReference type="OrthoDB" id="70048at2"/>
<evidence type="ECO:0000313" key="5">
    <source>
        <dbReference type="Proteomes" id="UP000186607"/>
    </source>
</evidence>
<gene>
    <name evidence="4" type="ORF">BOO71_0007807</name>
</gene>
<dbReference type="STRING" id="249408.BOO71_0007807"/>
<dbReference type="InterPro" id="IPR037914">
    <property type="entry name" value="SpoVT-AbrB_sf"/>
</dbReference>
<evidence type="ECO:0000259" key="3">
    <source>
        <dbReference type="PROSITE" id="PS51740"/>
    </source>
</evidence>
<dbReference type="PROSITE" id="PS51740">
    <property type="entry name" value="SPOVT_ABRB"/>
    <property type="match status" value="1"/>
</dbReference>
<accession>A0A1U7NXZ3</accession>
<dbReference type="EMBL" id="MSTI01000090">
    <property type="protein sequence ID" value="OLV17789.1"/>
    <property type="molecule type" value="Genomic_DNA"/>
</dbReference>
<dbReference type="AlphaFoldDB" id="A0A1U7NXZ3"/>
<organism evidence="4 5">
    <name type="scientific">Deinococcus marmoris</name>
    <dbReference type="NCBI Taxonomy" id="249408"/>
    <lineage>
        <taxon>Bacteria</taxon>
        <taxon>Thermotogati</taxon>
        <taxon>Deinococcota</taxon>
        <taxon>Deinococci</taxon>
        <taxon>Deinococcales</taxon>
        <taxon>Deinococcaceae</taxon>
        <taxon>Deinococcus</taxon>
    </lineage>
</organism>
<dbReference type="InterPro" id="IPR007159">
    <property type="entry name" value="SpoVT-AbrB_dom"/>
</dbReference>